<dbReference type="Proteomes" id="UP000324585">
    <property type="component" value="Unassembled WGS sequence"/>
</dbReference>
<dbReference type="NCBIfam" id="NF033816">
    <property type="entry name" value="Cj0069_fam"/>
    <property type="match status" value="1"/>
</dbReference>
<dbReference type="Pfam" id="PF20668">
    <property type="entry name" value="DUF6815"/>
    <property type="match status" value="1"/>
</dbReference>
<dbReference type="OMA" id="YVVHKKP"/>
<sequence length="492" mass="54267">MCVACAMPPTTCTSAAHCRSSAQRVENDDVSMVTAASRPLAARSRQRCSGDDADDAVACSARKVRRREKWSRLATALAGALVFVLGMLAQSFLASHPVQLGGLAARIQLAVKTQGLSSLRRKIVIIESLGGSDKTLDGWRRDTWPLVHEIRRLGWDAQVVKFYDGREAELFASISSTADAYISRVDPGEWINFSLDRYLAFLQKLLDANIAGFPTPREMHEFGSKRTLLQLDKLPFSAGDTVLYTNAAQLRSEFPRSLLTGKRVLKRSGGAMGHGIWLVELAEQCFNDTTHDVVVDGSSMLRAREASRNRSLRVPLRDFLAMCESKYLAEPSDYMIDMRFLPRIAEGEVRIIFIGSRPVRVIHRIPCRNCFSAGLDSGATHKVYGAFDGPFQSVVRLVESHVREIQRVLKMDALPLLWTADFILDDASRVGMTLSEINSNCIGFAAHPDFARLLAREAVERIVDKRRAEASAGGRADLRGIVAVAPSGMSDL</sequence>
<evidence type="ECO:0000259" key="2">
    <source>
        <dbReference type="Pfam" id="PF20668"/>
    </source>
</evidence>
<proteinExistence type="predicted"/>
<gene>
    <name evidence="3" type="ORF">FVE85_6231</name>
</gene>
<dbReference type="EMBL" id="VRMN01000001">
    <property type="protein sequence ID" value="KAA8498646.1"/>
    <property type="molecule type" value="Genomic_DNA"/>
</dbReference>
<dbReference type="SUPFAM" id="SSF56059">
    <property type="entry name" value="Glutathione synthetase ATP-binding domain-like"/>
    <property type="match status" value="1"/>
</dbReference>
<evidence type="ECO:0000256" key="1">
    <source>
        <dbReference type="SAM" id="Phobius"/>
    </source>
</evidence>
<dbReference type="OrthoDB" id="10256152at2759"/>
<evidence type="ECO:0000313" key="3">
    <source>
        <dbReference type="EMBL" id="KAA8498646.1"/>
    </source>
</evidence>
<feature type="domain" description="DUF6815" evidence="2">
    <location>
        <begin position="346"/>
        <end position="443"/>
    </location>
</feature>
<protein>
    <recommendedName>
        <fullName evidence="2">DUF6815 domain-containing protein</fullName>
    </recommendedName>
</protein>
<keyword evidence="1" id="KW-1133">Transmembrane helix</keyword>
<reference evidence="4" key="1">
    <citation type="journal article" date="2019" name="Nat. Commun.">
        <title>Expansion of phycobilisome linker gene families in mesophilic red algae.</title>
        <authorList>
            <person name="Lee J."/>
            <person name="Kim D."/>
            <person name="Bhattacharya D."/>
            <person name="Yoon H.S."/>
        </authorList>
    </citation>
    <scope>NUCLEOTIDE SEQUENCE [LARGE SCALE GENOMIC DNA]</scope>
    <source>
        <strain evidence="4">CCMP 1328</strain>
    </source>
</reference>
<evidence type="ECO:0000313" key="4">
    <source>
        <dbReference type="Proteomes" id="UP000324585"/>
    </source>
</evidence>
<accession>A0A5J4Z4P9</accession>
<keyword evidence="1" id="KW-0812">Transmembrane</keyword>
<comment type="caution">
    <text evidence="3">The sequence shown here is derived from an EMBL/GenBank/DDBJ whole genome shotgun (WGS) entry which is preliminary data.</text>
</comment>
<name>A0A5J4Z4P9_PORPP</name>
<keyword evidence="4" id="KW-1185">Reference proteome</keyword>
<feature type="transmembrane region" description="Helical" evidence="1">
    <location>
        <begin position="73"/>
        <end position="93"/>
    </location>
</feature>
<organism evidence="3 4">
    <name type="scientific">Porphyridium purpureum</name>
    <name type="common">Red alga</name>
    <name type="synonym">Porphyridium cruentum</name>
    <dbReference type="NCBI Taxonomy" id="35688"/>
    <lineage>
        <taxon>Eukaryota</taxon>
        <taxon>Rhodophyta</taxon>
        <taxon>Bangiophyceae</taxon>
        <taxon>Porphyridiales</taxon>
        <taxon>Porphyridiaceae</taxon>
        <taxon>Porphyridium</taxon>
    </lineage>
</organism>
<dbReference type="InterPro" id="IPR049212">
    <property type="entry name" value="DUF6815"/>
</dbReference>
<keyword evidence="1" id="KW-0472">Membrane</keyword>
<dbReference type="AlphaFoldDB" id="A0A5J4Z4P9"/>